<protein>
    <recommendedName>
        <fullName evidence="3">FPG and IleRS Zinc finger-containing protein</fullName>
    </recommendedName>
</protein>
<sequence length="63" mass="7141">MEECPRCSSPLERLSLADVTTVTCSHCGYADVPVEHEREFPELESWGDAFNRFYDALEAADDE</sequence>
<dbReference type="EMBL" id="FOZS01000001">
    <property type="protein sequence ID" value="SFS56976.1"/>
    <property type="molecule type" value="Genomic_DNA"/>
</dbReference>
<evidence type="ECO:0000313" key="1">
    <source>
        <dbReference type="EMBL" id="SFS56976.1"/>
    </source>
</evidence>
<gene>
    <name evidence="1" type="ORF">SAMN04488556_1661</name>
</gene>
<keyword evidence="2" id="KW-1185">Reference proteome</keyword>
<evidence type="ECO:0000313" key="2">
    <source>
        <dbReference type="Proteomes" id="UP000199199"/>
    </source>
</evidence>
<name>A0A1I6QWZ1_9EURY</name>
<proteinExistence type="predicted"/>
<organism evidence="1 2">
    <name type="scientific">Halostagnicola kamekurae</name>
    <dbReference type="NCBI Taxonomy" id="619731"/>
    <lineage>
        <taxon>Archaea</taxon>
        <taxon>Methanobacteriati</taxon>
        <taxon>Methanobacteriota</taxon>
        <taxon>Stenosarchaea group</taxon>
        <taxon>Halobacteria</taxon>
        <taxon>Halobacteriales</taxon>
        <taxon>Natrialbaceae</taxon>
        <taxon>Halostagnicola</taxon>
    </lineage>
</organism>
<dbReference type="RefSeq" id="WP_092903398.1">
    <property type="nucleotide sequence ID" value="NZ_FOZS01000001.1"/>
</dbReference>
<evidence type="ECO:0008006" key="3">
    <source>
        <dbReference type="Google" id="ProtNLM"/>
    </source>
</evidence>
<dbReference type="Proteomes" id="UP000199199">
    <property type="component" value="Unassembled WGS sequence"/>
</dbReference>
<dbReference type="OrthoDB" id="331156at2157"/>
<reference evidence="2" key="1">
    <citation type="submission" date="2016-10" db="EMBL/GenBank/DDBJ databases">
        <authorList>
            <person name="Varghese N."/>
            <person name="Submissions S."/>
        </authorList>
    </citation>
    <scope>NUCLEOTIDE SEQUENCE [LARGE SCALE GENOMIC DNA]</scope>
    <source>
        <strain evidence="2">DSM 22427</strain>
    </source>
</reference>
<dbReference type="AlphaFoldDB" id="A0A1I6QWZ1"/>
<accession>A0A1I6QWZ1</accession>